<reference evidence="3" key="1">
    <citation type="journal article" date="2014" name="Int. J. Syst. Evol. Microbiol.">
        <title>Complete genome sequence of Corynebacterium casei LMG S-19264T (=DSM 44701T), isolated from a smear-ripened cheese.</title>
        <authorList>
            <consortium name="US DOE Joint Genome Institute (JGI-PGF)"/>
            <person name="Walter F."/>
            <person name="Albersmeier A."/>
            <person name="Kalinowski J."/>
            <person name="Ruckert C."/>
        </authorList>
    </citation>
    <scope>NUCLEOTIDE SEQUENCE</scope>
    <source>
        <strain evidence="3">JCM 3276</strain>
    </source>
</reference>
<dbReference type="Gene3D" id="2.130.10.10">
    <property type="entry name" value="YVTN repeat-like/Quinoprotein amine dehydrogenase"/>
    <property type="match status" value="1"/>
</dbReference>
<accession>A0A918GR72</accession>
<dbReference type="AlphaFoldDB" id="A0A918GR72"/>
<feature type="transmembrane region" description="Helical" evidence="1">
    <location>
        <begin position="48"/>
        <end position="65"/>
    </location>
</feature>
<protein>
    <recommendedName>
        <fullName evidence="2">Pyrrolo-quinoline quinone repeat domain-containing protein</fullName>
    </recommendedName>
</protein>
<reference evidence="3" key="2">
    <citation type="submission" date="2020-09" db="EMBL/GenBank/DDBJ databases">
        <authorList>
            <person name="Sun Q."/>
            <person name="Ohkuma M."/>
        </authorList>
    </citation>
    <scope>NUCLEOTIDE SEQUENCE</scope>
    <source>
        <strain evidence="3">JCM 3276</strain>
    </source>
</reference>
<feature type="transmembrane region" description="Helical" evidence="1">
    <location>
        <begin position="120"/>
        <end position="141"/>
    </location>
</feature>
<feature type="domain" description="Pyrrolo-quinoline quinone repeat" evidence="2">
    <location>
        <begin position="287"/>
        <end position="390"/>
    </location>
</feature>
<keyword evidence="1" id="KW-0472">Membrane</keyword>
<organism evidence="3 4">
    <name type="scientific">Actinokineospora fastidiosa</name>
    <dbReference type="NCBI Taxonomy" id="1816"/>
    <lineage>
        <taxon>Bacteria</taxon>
        <taxon>Bacillati</taxon>
        <taxon>Actinomycetota</taxon>
        <taxon>Actinomycetes</taxon>
        <taxon>Pseudonocardiales</taxon>
        <taxon>Pseudonocardiaceae</taxon>
        <taxon>Actinokineospora</taxon>
    </lineage>
</organism>
<dbReference type="EMBL" id="BMRB01000008">
    <property type="protein sequence ID" value="GGS56310.1"/>
    <property type="molecule type" value="Genomic_DNA"/>
</dbReference>
<dbReference type="InterPro" id="IPR002372">
    <property type="entry name" value="PQQ_rpt_dom"/>
</dbReference>
<evidence type="ECO:0000259" key="2">
    <source>
        <dbReference type="Pfam" id="PF13360"/>
    </source>
</evidence>
<name>A0A918GR72_9PSEU</name>
<proteinExistence type="predicted"/>
<comment type="caution">
    <text evidence="3">The sequence shown here is derived from an EMBL/GenBank/DDBJ whole genome shotgun (WGS) entry which is preliminary data.</text>
</comment>
<dbReference type="InterPro" id="IPR015943">
    <property type="entry name" value="WD40/YVTN_repeat-like_dom_sf"/>
</dbReference>
<evidence type="ECO:0000313" key="3">
    <source>
        <dbReference type="EMBL" id="GGS56310.1"/>
    </source>
</evidence>
<keyword evidence="1" id="KW-0812">Transmembrane</keyword>
<dbReference type="InterPro" id="IPR011047">
    <property type="entry name" value="Quinoprotein_ADH-like_sf"/>
</dbReference>
<keyword evidence="4" id="KW-1185">Reference proteome</keyword>
<keyword evidence="1" id="KW-1133">Transmembrane helix</keyword>
<evidence type="ECO:0000256" key="1">
    <source>
        <dbReference type="SAM" id="Phobius"/>
    </source>
</evidence>
<evidence type="ECO:0000313" key="4">
    <source>
        <dbReference type="Proteomes" id="UP000660680"/>
    </source>
</evidence>
<sequence length="511" mass="52445">MGPYRNPEGRSRVRTGVIGNAVVGAGAVCAVVAALWGDGGAARPYPGLVIACVVVVLVAAGLALAGRQHWAGPLGVVAALWAAVLLYVDLDSGVPGNSTTVLLVSALAVTAGALIGGTRVLGAVIAVVLVAALAVSGAAWVPATAVSLTAGEPVVPAALAERPADQPWKWTGSGAVMAAVPAGAGVVIGARDESPGHDEIVGVDGPTGARRWSYARPDAALTALTATPDRALVVAAFAPGNDWRSHQSLLVTLDAMTGEPLSEWAGEAHPTTPTTTVLPIWQGIDDDHRVTGVDLRDGTRLWSWSAPAGCRPTADGPVSGADVLLVPLWCADTVTVLALDERTGEVRWEQSEPFAAGRFTTTTSPDGRVAAVTLPGRDPRLVWAESGEPVADLASGPRYPRVDLGVRPVAEERAAEEVLRAAVLDVETGEPTALDPRACPRPLDDATTATTYLRLCENADGVDLVWHTYGGPITRVPLPWSGRPPAVLLSVPGAVVAVRVGQPDVLGFPAA</sequence>
<dbReference type="SUPFAM" id="SSF50998">
    <property type="entry name" value="Quinoprotein alcohol dehydrogenase-like"/>
    <property type="match status" value="1"/>
</dbReference>
<dbReference type="Proteomes" id="UP000660680">
    <property type="component" value="Unassembled WGS sequence"/>
</dbReference>
<gene>
    <name evidence="3" type="ORF">GCM10010171_59100</name>
</gene>
<feature type="transmembrane region" description="Helical" evidence="1">
    <location>
        <begin position="70"/>
        <end position="88"/>
    </location>
</feature>
<feature type="transmembrane region" description="Helical" evidence="1">
    <location>
        <begin position="12"/>
        <end position="36"/>
    </location>
</feature>
<dbReference type="Pfam" id="PF13360">
    <property type="entry name" value="PQQ_2"/>
    <property type="match status" value="1"/>
</dbReference>
<feature type="transmembrane region" description="Helical" evidence="1">
    <location>
        <begin position="94"/>
        <end position="115"/>
    </location>
</feature>